<dbReference type="EMBL" id="LAZR01012186">
    <property type="protein sequence ID" value="KKM28124.1"/>
    <property type="molecule type" value="Genomic_DNA"/>
</dbReference>
<reference evidence="1" key="1">
    <citation type="journal article" date="2015" name="Nature">
        <title>Complex archaea that bridge the gap between prokaryotes and eukaryotes.</title>
        <authorList>
            <person name="Spang A."/>
            <person name="Saw J.H."/>
            <person name="Jorgensen S.L."/>
            <person name="Zaremba-Niedzwiedzka K."/>
            <person name="Martijn J."/>
            <person name="Lind A.E."/>
            <person name="van Eijk R."/>
            <person name="Schleper C."/>
            <person name="Guy L."/>
            <person name="Ettema T.J."/>
        </authorList>
    </citation>
    <scope>NUCLEOTIDE SEQUENCE</scope>
</reference>
<comment type="caution">
    <text evidence="1">The sequence shown here is derived from an EMBL/GenBank/DDBJ whole genome shotgun (WGS) entry which is preliminary data.</text>
</comment>
<dbReference type="AlphaFoldDB" id="A0A0F9J6U1"/>
<proteinExistence type="predicted"/>
<sequence length="80" mass="8999">MKYVMFDVDGIDVPVVFPEVIQHYQVVVNTIWGSKVTPVSAGKITLFAPLRVEAHGESISLELKSRPEDSAILTKYFEDF</sequence>
<evidence type="ECO:0000313" key="1">
    <source>
        <dbReference type="EMBL" id="KKM28124.1"/>
    </source>
</evidence>
<gene>
    <name evidence="1" type="ORF">LCGC14_1567810</name>
</gene>
<name>A0A0F9J6U1_9ZZZZ</name>
<protein>
    <submittedName>
        <fullName evidence="1">Uncharacterized protein</fullName>
    </submittedName>
</protein>
<accession>A0A0F9J6U1</accession>
<organism evidence="1">
    <name type="scientific">marine sediment metagenome</name>
    <dbReference type="NCBI Taxonomy" id="412755"/>
    <lineage>
        <taxon>unclassified sequences</taxon>
        <taxon>metagenomes</taxon>
        <taxon>ecological metagenomes</taxon>
    </lineage>
</organism>